<organism evidence="2 3">
    <name type="scientific">Eimeria acervulina</name>
    <name type="common">Coccidian parasite</name>
    <dbReference type="NCBI Taxonomy" id="5801"/>
    <lineage>
        <taxon>Eukaryota</taxon>
        <taxon>Sar</taxon>
        <taxon>Alveolata</taxon>
        <taxon>Apicomplexa</taxon>
        <taxon>Conoidasida</taxon>
        <taxon>Coccidia</taxon>
        <taxon>Eucoccidiorida</taxon>
        <taxon>Eimeriorina</taxon>
        <taxon>Eimeriidae</taxon>
        <taxon>Eimeria</taxon>
    </lineage>
</organism>
<feature type="region of interest" description="Disordered" evidence="1">
    <location>
        <begin position="454"/>
        <end position="477"/>
    </location>
</feature>
<dbReference type="VEuPathDB" id="ToxoDB:EAH_00013220"/>
<reference evidence="2" key="2">
    <citation type="submission" date="2013-10" db="EMBL/GenBank/DDBJ databases">
        <authorList>
            <person name="Aslett M."/>
        </authorList>
    </citation>
    <scope>NUCLEOTIDE SEQUENCE</scope>
    <source>
        <strain evidence="2">Houghton</strain>
    </source>
</reference>
<feature type="compositionally biased region" description="Polar residues" evidence="1">
    <location>
        <begin position="43"/>
        <end position="56"/>
    </location>
</feature>
<gene>
    <name evidence="2" type="ORF">EAH_00013220</name>
</gene>
<dbReference type="AlphaFoldDB" id="U6GN37"/>
<feature type="region of interest" description="Disordered" evidence="1">
    <location>
        <begin position="87"/>
        <end position="145"/>
    </location>
</feature>
<proteinExistence type="predicted"/>
<dbReference type="OMA" id="DSFRSEC"/>
<accession>U6GN37</accession>
<dbReference type="GeneID" id="25269392"/>
<dbReference type="OrthoDB" id="346331at2759"/>
<dbReference type="RefSeq" id="XP_013249967.1">
    <property type="nucleotide sequence ID" value="XM_013394513.1"/>
</dbReference>
<evidence type="ECO:0000256" key="1">
    <source>
        <dbReference type="SAM" id="MobiDB-lite"/>
    </source>
</evidence>
<dbReference type="EMBL" id="HG671125">
    <property type="protein sequence ID" value="CDI80004.1"/>
    <property type="molecule type" value="Genomic_DNA"/>
</dbReference>
<feature type="region of interest" description="Disordered" evidence="1">
    <location>
        <begin position="1"/>
        <end position="56"/>
    </location>
</feature>
<reference evidence="2" key="1">
    <citation type="submission" date="2013-10" db="EMBL/GenBank/DDBJ databases">
        <title>Genomic analysis of the causative agents of coccidiosis in chickens.</title>
        <authorList>
            <person name="Reid A.J."/>
            <person name="Blake D."/>
            <person name="Billington K."/>
            <person name="Browne H."/>
            <person name="Dunn M."/>
            <person name="Hung S."/>
            <person name="Kawahara F."/>
            <person name="Miranda-Saavedra D."/>
            <person name="Mourier T."/>
            <person name="Nagra H."/>
            <person name="Otto T.D."/>
            <person name="Rawlings N."/>
            <person name="Sanchez A."/>
            <person name="Sanders M."/>
            <person name="Subramaniam C."/>
            <person name="Tay Y."/>
            <person name="Dear P."/>
            <person name="Doerig C."/>
            <person name="Gruber A."/>
            <person name="Parkinson J."/>
            <person name="Shirley M."/>
            <person name="Wan K.L."/>
            <person name="Berriman M."/>
            <person name="Tomley F."/>
            <person name="Pain A."/>
        </authorList>
    </citation>
    <scope>NUCLEOTIDE SEQUENCE</scope>
    <source>
        <strain evidence="2">Houghton</strain>
    </source>
</reference>
<keyword evidence="3" id="KW-1185">Reference proteome</keyword>
<feature type="compositionally biased region" description="Polar residues" evidence="1">
    <location>
        <begin position="89"/>
        <end position="123"/>
    </location>
</feature>
<protein>
    <submittedName>
        <fullName evidence="2">Uncharacterized protein</fullName>
    </submittedName>
</protein>
<dbReference type="Proteomes" id="UP000018050">
    <property type="component" value="Unassembled WGS sequence"/>
</dbReference>
<feature type="compositionally biased region" description="Polar residues" evidence="1">
    <location>
        <begin position="9"/>
        <end position="22"/>
    </location>
</feature>
<sequence length="477" mass="51331">MGVGAPDSGSLQSKTCVESSLSEVGEGTEGVLRGSTEPPHQFVGSSTTQIAHQQQMSARAPLLLTPREVEDISELCLQVIVEHEAEKASISSPAPLQRPTNANSVPAATTGSHGNGQIPSGSQADLGEGTERSLSHPSSNPGPFAAYEAFTHAAAQQLHATSATDSGEASQDPSVPEQIKEPYFVVDGSSCLQDVNLYATRTITVLLLAGPSPTRVEDLRRCWMAPPMQLRKRNFTALVLGRTAAIAASGFGLQLQSFQVKDKACLAGTKYVVFSQGLRFGPHLQLVRSRREEEIRGFLLFLSLQLLSYQAELPLEALKASIRLVGRQDLLQGFDVVQVLMGPTVKSSLLKNDFPLERVRCLPCRGFTAQGSPLQRAISYLPLCRVLQVLRPSVCTDLESLGDLLSECESLKYIMDILYIVPTERLLQELQLDSFRSECKATFGVELPDTRLLAPEGDDVEGGASDTTAAQLGDTAA</sequence>
<evidence type="ECO:0000313" key="3">
    <source>
        <dbReference type="Proteomes" id="UP000018050"/>
    </source>
</evidence>
<name>U6GN37_EIMAC</name>
<evidence type="ECO:0000313" key="2">
    <source>
        <dbReference type="EMBL" id="CDI80004.1"/>
    </source>
</evidence>